<feature type="domain" description="Fe2OG dioxygenase" evidence="16">
    <location>
        <begin position="303"/>
        <end position="402"/>
    </location>
</feature>
<evidence type="ECO:0000256" key="6">
    <source>
        <dbReference type="ARBA" id="ARBA00022896"/>
    </source>
</evidence>
<dbReference type="FunFam" id="2.60.120.620:FF:000005">
    <property type="entry name" value="Egl nine homolog 1"/>
    <property type="match status" value="1"/>
</dbReference>
<dbReference type="InterPro" id="IPR005123">
    <property type="entry name" value="Oxoglu/Fe-dep_dioxygenase_dom"/>
</dbReference>
<comment type="cofactor">
    <cofactor evidence="1">
        <name>L-ascorbate</name>
        <dbReference type="ChEBI" id="CHEBI:38290"/>
    </cofactor>
</comment>
<keyword evidence="7" id="KW-0223">Dioxygenase</keyword>
<dbReference type="GO" id="GO:0031418">
    <property type="term" value="F:L-ascorbic acid binding"/>
    <property type="evidence" value="ECO:0007669"/>
    <property type="project" value="UniProtKB-KW"/>
</dbReference>
<accession>A0AAW2HHI9</accession>
<dbReference type="InterPro" id="IPR051559">
    <property type="entry name" value="HIF_prolyl_hydroxylases"/>
</dbReference>
<dbReference type="Pfam" id="PF13640">
    <property type="entry name" value="2OG-FeII_Oxy_3"/>
    <property type="match status" value="1"/>
</dbReference>
<feature type="compositionally biased region" description="Polar residues" evidence="14">
    <location>
        <begin position="88"/>
        <end position="110"/>
    </location>
</feature>
<dbReference type="PROSITE" id="PS51471">
    <property type="entry name" value="FE2OG_OXY"/>
    <property type="match status" value="1"/>
</dbReference>
<dbReference type="EMBL" id="JARGDH010000004">
    <property type="protein sequence ID" value="KAL0269217.1"/>
    <property type="molecule type" value="Genomic_DNA"/>
</dbReference>
<dbReference type="EC" id="1.14.11.29" evidence="11"/>
<keyword evidence="8" id="KW-0560">Oxidoreductase</keyword>
<evidence type="ECO:0000256" key="14">
    <source>
        <dbReference type="SAM" id="MobiDB-lite"/>
    </source>
</evidence>
<evidence type="ECO:0000256" key="1">
    <source>
        <dbReference type="ARBA" id="ARBA00001961"/>
    </source>
</evidence>
<sequence length="421" mass="47923">MNNIGCGLCGAIDKKLFRCSRCKSVSYCSKEHQKEDWKKEHKLKCFVHQGDIKYENAFEGTSRASDDRFCENQPSGNYRSRAKRTSKKSISSKEANSTVTNKVNSINNGTGVRSLDNNDWNTSLFTDEGSSESEILNARTEILRPEYEYIHSQSRSGVIVSSEKEREKEELNRLADISLNGPPFLHCDDKASILEEVSINVIRDMDAYGVCVVDHFLGPEMGKKVLDEVITMYSKGVFKDGQTVNARATSDVKTIRGDQITWLDGKESQCKSIGSLITKVDTVIKQANKMSNNGKMGSYVINGRTKAMVACYPAQGSHYVKHVDNPNHDGRCITAIYYLNTDWDVKRDGGLLRIFPEGWQDQVANIEPLFDRILFFWSDRRNPHEVQPSYRTRYAITLWYFDAVEREEATRKHQQQQKNCS</sequence>
<dbReference type="GO" id="GO:0008198">
    <property type="term" value="F:ferrous iron binding"/>
    <property type="evidence" value="ECO:0007669"/>
    <property type="project" value="TreeGrafter"/>
</dbReference>
<dbReference type="InterPro" id="IPR006620">
    <property type="entry name" value="Pro_4_hyd_alph"/>
</dbReference>
<feature type="region of interest" description="Disordered" evidence="14">
    <location>
        <begin position="65"/>
        <end position="110"/>
    </location>
</feature>
<keyword evidence="3" id="KW-0479">Metal-binding</keyword>
<keyword evidence="6" id="KW-0847">Vitamin C</keyword>
<keyword evidence="9" id="KW-0408">Iron</keyword>
<gene>
    <name evidence="17" type="ORF">PYX00_007023</name>
</gene>
<dbReference type="GO" id="GO:0071456">
    <property type="term" value="P:cellular response to hypoxia"/>
    <property type="evidence" value="ECO:0007669"/>
    <property type="project" value="TreeGrafter"/>
</dbReference>
<evidence type="ECO:0000256" key="10">
    <source>
        <dbReference type="ARBA" id="ARBA00023242"/>
    </source>
</evidence>
<evidence type="ECO:0000313" key="17">
    <source>
        <dbReference type="EMBL" id="KAL0269217.1"/>
    </source>
</evidence>
<dbReference type="Pfam" id="PF01753">
    <property type="entry name" value="zf-MYND"/>
    <property type="match status" value="1"/>
</dbReference>
<protein>
    <recommendedName>
        <fullName evidence="11">hypoxia-inducible factor-proline dioxygenase</fullName>
        <ecNumber evidence="11">1.14.11.29</ecNumber>
    </recommendedName>
</protein>
<keyword evidence="5" id="KW-0862">Zinc</keyword>
<dbReference type="GO" id="GO:0008270">
    <property type="term" value="F:zinc ion binding"/>
    <property type="evidence" value="ECO:0007669"/>
    <property type="project" value="UniProtKB-KW"/>
</dbReference>
<evidence type="ECO:0000256" key="8">
    <source>
        <dbReference type="ARBA" id="ARBA00023002"/>
    </source>
</evidence>
<evidence type="ECO:0000259" key="16">
    <source>
        <dbReference type="PROSITE" id="PS51471"/>
    </source>
</evidence>
<dbReference type="InterPro" id="IPR044862">
    <property type="entry name" value="Pro_4_hyd_alph_FE2OG_OXY"/>
</dbReference>
<evidence type="ECO:0000256" key="11">
    <source>
        <dbReference type="ARBA" id="ARBA00039004"/>
    </source>
</evidence>
<comment type="subcellular location">
    <subcellularLocation>
        <location evidence="2">Nucleus</location>
    </subcellularLocation>
</comment>
<reference evidence="17" key="1">
    <citation type="journal article" date="2024" name="Gigascience">
        <title>Chromosome-level genome of the poultry shaft louse Menopon gallinae provides insight into the host-switching and adaptive evolution of parasitic lice.</title>
        <authorList>
            <person name="Xu Y."/>
            <person name="Ma L."/>
            <person name="Liu S."/>
            <person name="Liang Y."/>
            <person name="Liu Q."/>
            <person name="He Z."/>
            <person name="Tian L."/>
            <person name="Duan Y."/>
            <person name="Cai W."/>
            <person name="Li H."/>
            <person name="Song F."/>
        </authorList>
    </citation>
    <scope>NUCLEOTIDE SEQUENCE</scope>
    <source>
        <strain evidence="17">Cailab_2023a</strain>
    </source>
</reference>
<dbReference type="InterPro" id="IPR002893">
    <property type="entry name" value="Znf_MYND"/>
</dbReference>
<dbReference type="PANTHER" id="PTHR12907">
    <property type="entry name" value="EGL NINE HOMOLOG-RELATED"/>
    <property type="match status" value="1"/>
</dbReference>
<evidence type="ECO:0000256" key="12">
    <source>
        <dbReference type="ARBA" id="ARBA00049134"/>
    </source>
</evidence>
<dbReference type="Gene3D" id="6.10.140.2220">
    <property type="match status" value="1"/>
</dbReference>
<dbReference type="SMART" id="SM00702">
    <property type="entry name" value="P4Hc"/>
    <property type="match status" value="1"/>
</dbReference>
<dbReference type="PROSITE" id="PS50865">
    <property type="entry name" value="ZF_MYND_2"/>
    <property type="match status" value="1"/>
</dbReference>
<evidence type="ECO:0000256" key="4">
    <source>
        <dbReference type="ARBA" id="ARBA00022771"/>
    </source>
</evidence>
<evidence type="ECO:0000256" key="7">
    <source>
        <dbReference type="ARBA" id="ARBA00022964"/>
    </source>
</evidence>
<dbReference type="AlphaFoldDB" id="A0AAW2HHI9"/>
<dbReference type="SUPFAM" id="SSF144232">
    <property type="entry name" value="HIT/MYND zinc finger-like"/>
    <property type="match status" value="1"/>
</dbReference>
<dbReference type="GO" id="GO:0160082">
    <property type="term" value="F:hypoxia-inducible factor-proline dioxygenase activity"/>
    <property type="evidence" value="ECO:0007669"/>
    <property type="project" value="UniProtKB-EC"/>
</dbReference>
<evidence type="ECO:0000256" key="13">
    <source>
        <dbReference type="PROSITE-ProRule" id="PRU00134"/>
    </source>
</evidence>
<evidence type="ECO:0000256" key="3">
    <source>
        <dbReference type="ARBA" id="ARBA00022723"/>
    </source>
</evidence>
<name>A0AAW2HHI9_9NEOP</name>
<comment type="caution">
    <text evidence="17">The sequence shown here is derived from an EMBL/GenBank/DDBJ whole genome shotgun (WGS) entry which is preliminary data.</text>
</comment>
<dbReference type="PANTHER" id="PTHR12907:SF26">
    <property type="entry name" value="HIF PROLYL HYDROXYLASE, ISOFORM C"/>
    <property type="match status" value="1"/>
</dbReference>
<proteinExistence type="predicted"/>
<dbReference type="Gene3D" id="2.60.120.620">
    <property type="entry name" value="q2cbj1_9rhob like domain"/>
    <property type="match status" value="1"/>
</dbReference>
<evidence type="ECO:0000259" key="15">
    <source>
        <dbReference type="PROSITE" id="PS50865"/>
    </source>
</evidence>
<evidence type="ECO:0000256" key="2">
    <source>
        <dbReference type="ARBA" id="ARBA00004123"/>
    </source>
</evidence>
<feature type="domain" description="MYND-type" evidence="15">
    <location>
        <begin position="6"/>
        <end position="45"/>
    </location>
</feature>
<evidence type="ECO:0000256" key="9">
    <source>
        <dbReference type="ARBA" id="ARBA00023004"/>
    </source>
</evidence>
<keyword evidence="10" id="KW-0539">Nucleus</keyword>
<dbReference type="PROSITE" id="PS01360">
    <property type="entry name" value="ZF_MYND_1"/>
    <property type="match status" value="1"/>
</dbReference>
<organism evidence="17">
    <name type="scientific">Menopon gallinae</name>
    <name type="common">poultry shaft louse</name>
    <dbReference type="NCBI Taxonomy" id="328185"/>
    <lineage>
        <taxon>Eukaryota</taxon>
        <taxon>Metazoa</taxon>
        <taxon>Ecdysozoa</taxon>
        <taxon>Arthropoda</taxon>
        <taxon>Hexapoda</taxon>
        <taxon>Insecta</taxon>
        <taxon>Pterygota</taxon>
        <taxon>Neoptera</taxon>
        <taxon>Paraneoptera</taxon>
        <taxon>Psocodea</taxon>
        <taxon>Troctomorpha</taxon>
        <taxon>Phthiraptera</taxon>
        <taxon>Amblycera</taxon>
        <taxon>Menoponidae</taxon>
        <taxon>Menopon</taxon>
    </lineage>
</organism>
<dbReference type="GO" id="GO:0005634">
    <property type="term" value="C:nucleus"/>
    <property type="evidence" value="ECO:0007669"/>
    <property type="project" value="UniProtKB-SubCell"/>
</dbReference>
<evidence type="ECO:0000256" key="5">
    <source>
        <dbReference type="ARBA" id="ARBA00022833"/>
    </source>
</evidence>
<keyword evidence="4 13" id="KW-0863">Zinc-finger</keyword>
<comment type="catalytic activity">
    <reaction evidence="12">
        <text>L-prolyl-[hypoxia-inducible factor alpha subunit] + 2-oxoglutarate + O2 = trans-4-hydroxy-L-prolyl-[hypoxia-inducible factor alpha subunit] + succinate + CO2</text>
        <dbReference type="Rhea" id="RHEA:48400"/>
        <dbReference type="Rhea" id="RHEA-COMP:12093"/>
        <dbReference type="Rhea" id="RHEA-COMP:12094"/>
        <dbReference type="ChEBI" id="CHEBI:15379"/>
        <dbReference type="ChEBI" id="CHEBI:16526"/>
        <dbReference type="ChEBI" id="CHEBI:16810"/>
        <dbReference type="ChEBI" id="CHEBI:30031"/>
        <dbReference type="ChEBI" id="CHEBI:50342"/>
        <dbReference type="ChEBI" id="CHEBI:61965"/>
        <dbReference type="EC" id="1.14.11.29"/>
    </reaction>
</comment>